<name>A0A934PR29_9SPHI</name>
<feature type="transmembrane region" description="Helical" evidence="1">
    <location>
        <begin position="6"/>
        <end position="22"/>
    </location>
</feature>
<dbReference type="AlphaFoldDB" id="A0A934PR29"/>
<protein>
    <submittedName>
        <fullName evidence="2">Uncharacterized protein</fullName>
    </submittedName>
</protein>
<dbReference type="EMBL" id="JAEHFW010000001">
    <property type="protein sequence ID" value="MBK0377696.1"/>
    <property type="molecule type" value="Genomic_DNA"/>
</dbReference>
<reference evidence="2" key="1">
    <citation type="submission" date="2020-12" db="EMBL/GenBank/DDBJ databases">
        <title>Bacterial novel species Mucilaginibacter sp. SD-g isolated from soil.</title>
        <authorList>
            <person name="Jung H.-Y."/>
        </authorList>
    </citation>
    <scope>NUCLEOTIDE SEQUENCE</scope>
    <source>
        <strain evidence="2">SD-g</strain>
    </source>
</reference>
<evidence type="ECO:0000256" key="1">
    <source>
        <dbReference type="SAM" id="Phobius"/>
    </source>
</evidence>
<keyword evidence="1" id="KW-0812">Transmembrane</keyword>
<evidence type="ECO:0000313" key="3">
    <source>
        <dbReference type="Proteomes" id="UP000613193"/>
    </source>
</evidence>
<feature type="transmembrane region" description="Helical" evidence="1">
    <location>
        <begin position="34"/>
        <end position="56"/>
    </location>
</feature>
<accession>A0A934PR29</accession>
<gene>
    <name evidence="2" type="ORF">I5M19_00145</name>
</gene>
<dbReference type="Proteomes" id="UP000613193">
    <property type="component" value="Unassembled WGS sequence"/>
</dbReference>
<keyword evidence="1" id="KW-0472">Membrane</keyword>
<dbReference type="PANTHER" id="PTHR37947:SF1">
    <property type="entry name" value="BLL2462 PROTEIN"/>
    <property type="match status" value="1"/>
</dbReference>
<organism evidence="2 3">
    <name type="scientific">Mucilaginibacter segetis</name>
    <dbReference type="NCBI Taxonomy" id="2793071"/>
    <lineage>
        <taxon>Bacteria</taxon>
        <taxon>Pseudomonadati</taxon>
        <taxon>Bacteroidota</taxon>
        <taxon>Sphingobacteriia</taxon>
        <taxon>Sphingobacteriales</taxon>
        <taxon>Sphingobacteriaceae</taxon>
        <taxon>Mucilaginibacter</taxon>
    </lineage>
</organism>
<dbReference type="SUPFAM" id="SSF52317">
    <property type="entry name" value="Class I glutamine amidotransferase-like"/>
    <property type="match status" value="1"/>
</dbReference>
<comment type="caution">
    <text evidence="2">The sequence shown here is derived from an EMBL/GenBank/DDBJ whole genome shotgun (WGS) entry which is preliminary data.</text>
</comment>
<keyword evidence="3" id="KW-1185">Reference proteome</keyword>
<dbReference type="InterPro" id="IPR029062">
    <property type="entry name" value="Class_I_gatase-like"/>
</dbReference>
<sequence>MQGSWNHIVIIICLVLAALLVWMECRRANRSRLYLRIVAVLLALLALACIILPLGYETYKTENDRHSILLTDGFNADSLKEYKNAGIFTLDDAVKKAYPKASLIYTPDTLHALTKNGKLHVFGYGLSEDELFQLNEIPFTFHPSKLPQGVTNISWNNRLTEGEELILQGKYNNSSARKIKLILKGSGTVADSVIIKPNTEADFTLTALPKITGWEVYSLWAIEGADTTMLGDAPVQVKSAKPLNILIISASPDFETKFLKNWLGGKGYAVATRSAISKDKYNSEYINMARLPLSRLSASLLRKFDVVIGDLSVFTALSNAEDNALKQEVNSNGLGVIVKADSAGKASWLQKHFPVNKPSGKAPDPAALIIGGKKSNSGKLSSNRAYIGYDTGTQPLVSNMQNQILASSTLAGAGKIVFTTLNNTFSWMLAGSQQDYAAFWSALISKAAKKNSDTFDGVLNAGMAFASHTIPLTFKSNTLPLVIIDGEIVSLQQNLTVPFEWNYQYGPLQSGWHSITQSKTEKLLYVQGENNWKGVQAEHKINATQKYILNKENKGIVTKQIQQKVRIEVPKIYFYILLLAACTFLWIEHKIS</sequence>
<proteinExistence type="predicted"/>
<dbReference type="RefSeq" id="WP_200062852.1">
    <property type="nucleotide sequence ID" value="NZ_JAEHFW010000001.1"/>
</dbReference>
<keyword evidence="1" id="KW-1133">Transmembrane helix</keyword>
<evidence type="ECO:0000313" key="2">
    <source>
        <dbReference type="EMBL" id="MBK0377696.1"/>
    </source>
</evidence>
<dbReference type="PANTHER" id="PTHR37947">
    <property type="entry name" value="BLL2462 PROTEIN"/>
    <property type="match status" value="1"/>
</dbReference>